<name>A0ABY4JJR9_9BACI</name>
<proteinExistence type="predicted"/>
<feature type="signal peptide" evidence="1">
    <location>
        <begin position="1"/>
        <end position="29"/>
    </location>
</feature>
<reference evidence="2 3" key="1">
    <citation type="submission" date="2022-04" db="EMBL/GenBank/DDBJ databases">
        <title>Mechanism of arsenic methylation and mitigation arsenic toxicity by Bacillus sp. LH14 from an Arsenic-Contaminated Paddy Soil.</title>
        <authorList>
            <person name="Wang D."/>
        </authorList>
    </citation>
    <scope>NUCLEOTIDE SEQUENCE [LARGE SCALE GENOMIC DNA]</scope>
    <source>
        <strain evidence="2 3">LH14</strain>
    </source>
</reference>
<gene>
    <name evidence="2" type="ORF">MY490_20485</name>
</gene>
<feature type="chain" id="PRO_5045661062" evidence="1">
    <location>
        <begin position="30"/>
        <end position="187"/>
    </location>
</feature>
<protein>
    <submittedName>
        <fullName evidence="2">Uncharacterized protein</fullName>
    </submittedName>
</protein>
<keyword evidence="3" id="KW-1185">Reference proteome</keyword>
<sequence length="187" mass="21314">MKQIKKKTVGLILSCGIFFITFGSISALAAHTPSNSRPSVTYGSTSEFGSFEFFGPWKEKKWNYYSYAYKYHGWDKDAFEAINTQAKVTLSTSSNSTYTLSGSTEFGIKKIAEANLGGTFGKSWGKTSTVEFNSQKGYIYELWRANKIKLEKYKYTYKPLLGSKKTLYSSAKDSDGTYKWFFRYPRK</sequence>
<dbReference type="EMBL" id="CP096034">
    <property type="protein sequence ID" value="UPM54090.1"/>
    <property type="molecule type" value="Genomic_DNA"/>
</dbReference>
<evidence type="ECO:0000256" key="1">
    <source>
        <dbReference type="SAM" id="SignalP"/>
    </source>
</evidence>
<evidence type="ECO:0000313" key="2">
    <source>
        <dbReference type="EMBL" id="UPM54090.1"/>
    </source>
</evidence>
<accession>A0ABY4JJR9</accession>
<organism evidence="2 3">
    <name type="scientific">Gottfriedia acidiceleris</name>
    <dbReference type="NCBI Taxonomy" id="371036"/>
    <lineage>
        <taxon>Bacteria</taxon>
        <taxon>Bacillati</taxon>
        <taxon>Bacillota</taxon>
        <taxon>Bacilli</taxon>
        <taxon>Bacillales</taxon>
        <taxon>Bacillaceae</taxon>
        <taxon>Gottfriedia</taxon>
    </lineage>
</organism>
<dbReference type="RefSeq" id="WP_248267297.1">
    <property type="nucleotide sequence ID" value="NZ_CP096034.1"/>
</dbReference>
<evidence type="ECO:0000313" key="3">
    <source>
        <dbReference type="Proteomes" id="UP000830639"/>
    </source>
</evidence>
<dbReference type="Proteomes" id="UP000830639">
    <property type="component" value="Chromosome"/>
</dbReference>
<keyword evidence="1" id="KW-0732">Signal</keyword>